<dbReference type="GeneID" id="18817281"/>
<dbReference type="RefSeq" id="XP_007313181.1">
    <property type="nucleotide sequence ID" value="XM_007313119.1"/>
</dbReference>
<feature type="coiled-coil region" evidence="2">
    <location>
        <begin position="406"/>
        <end position="440"/>
    </location>
</feature>
<dbReference type="PANTHER" id="PTHR10758">
    <property type="entry name" value="26S PROTEASOME NON-ATPASE REGULATORY SUBUNIT 3/COP9 SIGNALOSOME COMPLEX SUBUNIT 3"/>
    <property type="match status" value="1"/>
</dbReference>
<evidence type="ECO:0000313" key="5">
    <source>
        <dbReference type="EMBL" id="EGO28939.1"/>
    </source>
</evidence>
<dbReference type="PANTHER" id="PTHR10758:SF1">
    <property type="entry name" value="COP9 SIGNALOSOME COMPLEX SUBUNIT 3"/>
    <property type="match status" value="1"/>
</dbReference>
<dbReference type="Proteomes" id="UP000008064">
    <property type="component" value="Unassembled WGS sequence"/>
</dbReference>
<evidence type="ECO:0000256" key="1">
    <source>
        <dbReference type="ARBA" id="ARBA00022490"/>
    </source>
</evidence>
<name>F8NI42_SERL9</name>
<dbReference type="InterPro" id="IPR055089">
    <property type="entry name" value="COP9_N"/>
</dbReference>
<dbReference type="OrthoDB" id="29061at2759"/>
<evidence type="ECO:0000256" key="2">
    <source>
        <dbReference type="SAM" id="Coils"/>
    </source>
</evidence>
<reference evidence="5" key="1">
    <citation type="submission" date="2011-04" db="EMBL/GenBank/DDBJ databases">
        <title>Evolution of plant cell wall degrading machinery underlies the functional diversity of forest fungi.</title>
        <authorList>
            <consortium name="US DOE Joint Genome Institute (JGI-PGF)"/>
            <person name="Eastwood D.C."/>
            <person name="Floudas D."/>
            <person name="Binder M."/>
            <person name="Majcherczyk A."/>
            <person name="Schneider P."/>
            <person name="Aerts A."/>
            <person name="Asiegbu F.O."/>
            <person name="Baker S.E."/>
            <person name="Barry K."/>
            <person name="Bendiksby M."/>
            <person name="Blumentritt M."/>
            <person name="Coutinho P.M."/>
            <person name="Cullen D."/>
            <person name="Cullen D."/>
            <person name="Gathman A."/>
            <person name="Goodell B."/>
            <person name="Henrissat B."/>
            <person name="Ihrmark K."/>
            <person name="Kauserud H."/>
            <person name="Kohler A."/>
            <person name="LaButti K."/>
            <person name="Lapidus A."/>
            <person name="Lavin J.L."/>
            <person name="Lee Y.-H."/>
            <person name="Lindquist E."/>
            <person name="Lilly W."/>
            <person name="Lucas S."/>
            <person name="Morin E."/>
            <person name="Murat C."/>
            <person name="Oguiza J.A."/>
            <person name="Park J."/>
            <person name="Pisabarro A.G."/>
            <person name="Riley R."/>
            <person name="Rosling A."/>
            <person name="Salamov A."/>
            <person name="Schmidt O."/>
            <person name="Schmutz J."/>
            <person name="Skrede I."/>
            <person name="Stenlid J."/>
            <person name="Wiebenga A."/>
            <person name="Xie X."/>
            <person name="Kues U."/>
            <person name="Hibbett D.S."/>
            <person name="Hoffmeister D."/>
            <person name="Hogberg N."/>
            <person name="Martin F."/>
            <person name="Grigoriev I.V."/>
            <person name="Watkinson S.C."/>
        </authorList>
    </citation>
    <scope>NUCLEOTIDE SEQUENCE</scope>
    <source>
        <strain evidence="5">S7.9</strain>
    </source>
</reference>
<feature type="compositionally biased region" description="Low complexity" evidence="3">
    <location>
        <begin position="13"/>
        <end position="34"/>
    </location>
</feature>
<protein>
    <recommendedName>
        <fullName evidence="4">COP9 signalosome complex subunit 3 N-terminal helical repeats domain-containing protein</fullName>
    </recommendedName>
</protein>
<organism>
    <name type="scientific">Serpula lacrymans var. lacrymans (strain S7.9)</name>
    <name type="common">Dry rot fungus</name>
    <dbReference type="NCBI Taxonomy" id="578457"/>
    <lineage>
        <taxon>Eukaryota</taxon>
        <taxon>Fungi</taxon>
        <taxon>Dikarya</taxon>
        <taxon>Basidiomycota</taxon>
        <taxon>Agaricomycotina</taxon>
        <taxon>Agaricomycetes</taxon>
        <taxon>Agaricomycetidae</taxon>
        <taxon>Boletales</taxon>
        <taxon>Coniophorineae</taxon>
        <taxon>Serpulaceae</taxon>
        <taxon>Serpula</taxon>
    </lineage>
</organism>
<keyword evidence="2" id="KW-0175">Coiled coil</keyword>
<accession>F8NI42</accession>
<dbReference type="HOGENOM" id="CLU_028825_2_1_1"/>
<feature type="region of interest" description="Disordered" evidence="3">
    <location>
        <begin position="1"/>
        <end position="37"/>
    </location>
</feature>
<dbReference type="KEGG" id="sla:SERLADRAFT_456201"/>
<sequence>MNQSGLPTPPLQPGQQASASNANTPSTSNQQSSSDNVHPLSLDSLLVHITTSSSPHTLNQTLRNCAPKDVRETILSSFLGGGQDPLTLLDIRSHTLGVLYILSARLNTSISLPPPLQYVEDFCRSFSPEQARYAPDRVTLLAKGIACFSETIGNPKCAITPLYSLVERYSPTPSHLTTVHRIFLSACVSTRHFTAALPVLSHPITTIDTTLSDIHYNDNLVYHYAGGMALAALKRWSEAEEFFEICVTSPGQVPAAIQMEALKKWLIVQLIYRGKIMPLPKYTNPMLFRSIKNTPYTSFANFYPQHIDQLRTILEKDNQLFTNDKTLGLLSQALERAPRWSITKLTSTYLTLGLSDIGRAVGIQKEEDVRVLILSMVESSEISAQISADGTVTFADPPPTFSKEDVDRVLMEAQEQGAQLARLEKEMARSREYLTKAVRNKDDSSWGPAVDDDSAFTDRAAGNWTDDAMFS</sequence>
<feature type="domain" description="COP9 signalosome complex subunit 3 N-terminal helical repeats" evidence="4">
    <location>
        <begin position="86"/>
        <end position="286"/>
    </location>
</feature>
<dbReference type="InterPro" id="IPR050756">
    <property type="entry name" value="CSN3"/>
</dbReference>
<evidence type="ECO:0000256" key="3">
    <source>
        <dbReference type="SAM" id="MobiDB-lite"/>
    </source>
</evidence>
<dbReference type="EMBL" id="GL945429">
    <property type="protein sequence ID" value="EGO28939.1"/>
    <property type="molecule type" value="Genomic_DNA"/>
</dbReference>
<proteinExistence type="predicted"/>
<keyword evidence="1" id="KW-0963">Cytoplasm</keyword>
<gene>
    <name evidence="5" type="ORF">SERLADRAFT_456201</name>
</gene>
<evidence type="ECO:0000259" key="4">
    <source>
        <dbReference type="Pfam" id="PF22788"/>
    </source>
</evidence>
<dbReference type="GO" id="GO:0008180">
    <property type="term" value="C:COP9 signalosome"/>
    <property type="evidence" value="ECO:0007669"/>
    <property type="project" value="TreeGrafter"/>
</dbReference>
<dbReference type="Pfam" id="PF22788">
    <property type="entry name" value="COP9_hel_rpt"/>
    <property type="match status" value="1"/>
</dbReference>
<dbReference type="GO" id="GO:0006511">
    <property type="term" value="P:ubiquitin-dependent protein catabolic process"/>
    <property type="evidence" value="ECO:0007669"/>
    <property type="project" value="TreeGrafter"/>
</dbReference>
<dbReference type="AlphaFoldDB" id="F8NI42"/>